<dbReference type="InterPro" id="IPR001806">
    <property type="entry name" value="Small_GTPase"/>
</dbReference>
<dbReference type="InterPro" id="IPR027417">
    <property type="entry name" value="P-loop_NTPase"/>
</dbReference>
<dbReference type="GO" id="GO:0005886">
    <property type="term" value="C:plasma membrane"/>
    <property type="evidence" value="ECO:0007669"/>
    <property type="project" value="TreeGrafter"/>
</dbReference>
<comment type="caution">
    <text evidence="4">The sequence shown here is derived from an EMBL/GenBank/DDBJ whole genome shotgun (WGS) entry which is preliminary data.</text>
</comment>
<dbReference type="SMART" id="SM00175">
    <property type="entry name" value="RAB"/>
    <property type="match status" value="1"/>
</dbReference>
<evidence type="ECO:0000313" key="5">
    <source>
        <dbReference type="Proteomes" id="UP000494206"/>
    </source>
</evidence>
<protein>
    <submittedName>
        <fullName evidence="4">Uncharacterized protein</fullName>
    </submittedName>
</protein>
<dbReference type="PROSITE" id="PS51421">
    <property type="entry name" value="RAS"/>
    <property type="match status" value="1"/>
</dbReference>
<gene>
    <name evidence="4" type="ORF">CBOVIS_LOCUS9632</name>
</gene>
<organism evidence="4 5">
    <name type="scientific">Caenorhabditis bovis</name>
    <dbReference type="NCBI Taxonomy" id="2654633"/>
    <lineage>
        <taxon>Eukaryota</taxon>
        <taxon>Metazoa</taxon>
        <taxon>Ecdysozoa</taxon>
        <taxon>Nematoda</taxon>
        <taxon>Chromadorea</taxon>
        <taxon>Rhabditida</taxon>
        <taxon>Rhabditina</taxon>
        <taxon>Rhabditomorpha</taxon>
        <taxon>Rhabditoidea</taxon>
        <taxon>Rhabditidae</taxon>
        <taxon>Peloderinae</taxon>
        <taxon>Caenorhabditis</taxon>
    </lineage>
</organism>
<dbReference type="GO" id="GO:0005246">
    <property type="term" value="F:calcium channel regulator activity"/>
    <property type="evidence" value="ECO:0007669"/>
    <property type="project" value="TreeGrafter"/>
</dbReference>
<dbReference type="Pfam" id="PF00071">
    <property type="entry name" value="Ras"/>
    <property type="match status" value="1"/>
</dbReference>
<dbReference type="GO" id="GO:0003924">
    <property type="term" value="F:GTPase activity"/>
    <property type="evidence" value="ECO:0007669"/>
    <property type="project" value="InterPro"/>
</dbReference>
<reference evidence="4 5" key="1">
    <citation type="submission" date="2020-04" db="EMBL/GenBank/DDBJ databases">
        <authorList>
            <person name="Laetsch R D."/>
            <person name="Stevens L."/>
            <person name="Kumar S."/>
            <person name="Blaxter L. M."/>
        </authorList>
    </citation>
    <scope>NUCLEOTIDE SEQUENCE [LARGE SCALE GENOMIC DNA]</scope>
</reference>
<dbReference type="Gene3D" id="3.40.50.300">
    <property type="entry name" value="P-loop containing nucleotide triphosphate hydrolases"/>
    <property type="match status" value="1"/>
</dbReference>
<dbReference type="SUPFAM" id="SSF52540">
    <property type="entry name" value="P-loop containing nucleoside triphosphate hydrolases"/>
    <property type="match status" value="1"/>
</dbReference>
<feature type="compositionally biased region" description="Polar residues" evidence="3">
    <location>
        <begin position="111"/>
        <end position="122"/>
    </location>
</feature>
<dbReference type="GO" id="GO:0005525">
    <property type="term" value="F:GTP binding"/>
    <property type="evidence" value="ECO:0007669"/>
    <property type="project" value="InterPro"/>
</dbReference>
<proteinExistence type="inferred from homology"/>
<dbReference type="SMART" id="SM00173">
    <property type="entry name" value="RAS"/>
    <property type="match status" value="1"/>
</dbReference>
<feature type="compositionally biased region" description="Basic and acidic residues" evidence="3">
    <location>
        <begin position="124"/>
        <end position="134"/>
    </location>
</feature>
<dbReference type="PANTHER" id="PTHR45775">
    <property type="entry name" value="RAD, GEM/KIR FAMILY MEMBER 2, ISOFORM C"/>
    <property type="match status" value="1"/>
</dbReference>
<dbReference type="Proteomes" id="UP000494206">
    <property type="component" value="Unassembled WGS sequence"/>
</dbReference>
<evidence type="ECO:0000256" key="1">
    <source>
        <dbReference type="ARBA" id="ARBA00008846"/>
    </source>
</evidence>
<dbReference type="PROSITE" id="PS51419">
    <property type="entry name" value="RAB"/>
    <property type="match status" value="1"/>
</dbReference>
<comment type="similarity">
    <text evidence="1">Belongs to the small GTPase superfamily. RGK family.</text>
</comment>
<dbReference type="PRINTS" id="PR00449">
    <property type="entry name" value="RASTRNSFRMNG"/>
</dbReference>
<name>A0A8S1F2H6_9PELO</name>
<accession>A0A8S1F2H6</accession>
<keyword evidence="2" id="KW-0597">Phosphoprotein</keyword>
<dbReference type="PANTHER" id="PTHR45775:SF11">
    <property type="entry name" value="GTP-BINDING PROTEIN GEM"/>
    <property type="match status" value="1"/>
</dbReference>
<evidence type="ECO:0000313" key="4">
    <source>
        <dbReference type="EMBL" id="CAB3407756.1"/>
    </source>
</evidence>
<sequence length="474" mass="53561">MPNPDLFSISPKFDASTPLINGYRSLDYAHIQFFSKFTIVILFILKAQTHCADLRNLNAPASNRNLLCVDDDEMKQQPLRSQSFKHRSRPVVEVRRMAYEDVGPHERRKSTPTVSRRQSLQRSRIMEPRTDVWPEAKPNNSIEERFLKLPDSEDYTRVRQFKIDEKGAVVSRGDSFRRKRTPTNKSDKSPSPFPVSMSTDSARGSRSESEASDPVGDELSKLAVNDVANASTSHKTYKTFVIGDTGTGKSSLISQLITSEYKNAFADEIRNCGQLAFSEDYENTVSICIGGVECDLVFFESDLNDTHWLTNEVHAFVVVYSIDSRSSWKQATNAIEIIRESPECRNIPILVAGNKVDLERKRTVTKQEVRSAKAALGFEHFEISVALDHDVDDLLVGLVAEIQEAFSPDVVMQKPSPRHQVDDFHSAIRRYSQRKKKALPSDPQGGKCSVLSPTSLFAKFRNWRRGNSPRIETK</sequence>
<dbReference type="EMBL" id="CADEPM010000006">
    <property type="protein sequence ID" value="CAB3407756.1"/>
    <property type="molecule type" value="Genomic_DNA"/>
</dbReference>
<feature type="region of interest" description="Disordered" evidence="3">
    <location>
        <begin position="102"/>
        <end position="137"/>
    </location>
</feature>
<feature type="region of interest" description="Disordered" evidence="3">
    <location>
        <begin position="172"/>
        <end position="218"/>
    </location>
</feature>
<dbReference type="InterPro" id="IPR051641">
    <property type="entry name" value="RGK_GTP-binding_reg"/>
</dbReference>
<evidence type="ECO:0000256" key="3">
    <source>
        <dbReference type="SAM" id="MobiDB-lite"/>
    </source>
</evidence>
<dbReference type="OrthoDB" id="5239715at2759"/>
<evidence type="ECO:0000256" key="2">
    <source>
        <dbReference type="ARBA" id="ARBA00022553"/>
    </source>
</evidence>
<dbReference type="AlphaFoldDB" id="A0A8S1F2H6"/>
<keyword evidence="5" id="KW-1185">Reference proteome</keyword>